<dbReference type="GO" id="GO:0019867">
    <property type="term" value="C:outer membrane"/>
    <property type="evidence" value="ECO:0007669"/>
    <property type="project" value="InterPro"/>
</dbReference>
<dbReference type="AlphaFoldDB" id="A0A1A6AVL3"/>
<dbReference type="InterPro" id="IPR007450">
    <property type="entry name" value="BamE_dom"/>
</dbReference>
<protein>
    <submittedName>
        <fullName evidence="7">Outer membrane protein assembly factor BamE</fullName>
    </submittedName>
</protein>
<dbReference type="InterPro" id="IPR037873">
    <property type="entry name" value="BamE-like"/>
</dbReference>
<dbReference type="Proteomes" id="UP000093954">
    <property type="component" value="Unassembled WGS sequence"/>
</dbReference>
<feature type="domain" description="Outer membrane protein assembly factor BamE" evidence="5">
    <location>
        <begin position="81"/>
        <end position="139"/>
    </location>
</feature>
<keyword evidence="8" id="KW-1185">Reference proteome</keyword>
<dbReference type="Pfam" id="PF04355">
    <property type="entry name" value="BamE"/>
    <property type="match status" value="1"/>
</dbReference>
<keyword evidence="4" id="KW-1133">Transmembrane helix</keyword>
<evidence type="ECO:0000259" key="6">
    <source>
        <dbReference type="Pfam" id="PF13240"/>
    </source>
</evidence>
<keyword evidence="1" id="KW-0732">Signal</keyword>
<feature type="transmembrane region" description="Helical" evidence="4">
    <location>
        <begin position="33"/>
        <end position="51"/>
    </location>
</feature>
<dbReference type="RefSeq" id="WP_065077975.1">
    <property type="nucleotide sequence ID" value="NZ_LROS01000015.1"/>
</dbReference>
<dbReference type="Gene3D" id="3.30.1450.10">
    <property type="match status" value="1"/>
</dbReference>
<feature type="region of interest" description="Disordered" evidence="3">
    <location>
        <begin position="53"/>
        <end position="88"/>
    </location>
</feature>
<evidence type="ECO:0000256" key="2">
    <source>
        <dbReference type="ARBA" id="ARBA00023136"/>
    </source>
</evidence>
<comment type="caution">
    <text evidence="7">The sequence shown here is derived from an EMBL/GenBank/DDBJ whole genome shotgun (WGS) entry which is preliminary data.</text>
</comment>
<feature type="compositionally biased region" description="Basic and acidic residues" evidence="3">
    <location>
        <begin position="72"/>
        <end position="88"/>
    </location>
</feature>
<dbReference type="InterPro" id="IPR026870">
    <property type="entry name" value="Zinc_ribbon_dom"/>
</dbReference>
<name>A0A1A6AVL3_9CLOT</name>
<dbReference type="PATRIC" id="fig|1353534.3.peg.1700"/>
<gene>
    <name evidence="7" type="primary">bamE</name>
    <name evidence="7" type="ORF">CLRAG_16660</name>
</gene>
<dbReference type="Pfam" id="PF13240">
    <property type="entry name" value="Zn_Ribbon_1"/>
    <property type="match status" value="1"/>
</dbReference>
<evidence type="ECO:0000313" key="7">
    <source>
        <dbReference type="EMBL" id="OBR94126.1"/>
    </source>
</evidence>
<keyword evidence="2 4" id="KW-0472">Membrane</keyword>
<keyword evidence="4" id="KW-0812">Transmembrane</keyword>
<sequence>MGNLINCKDCGKEVSKKAKICPHCGAKLKKKKIALGVIVAIAALFIVISAVSNGSKTGSNNTPQKSVSTDNNTKKDKNEGITKETYDKIQKDMTKEQVEALLGKPTSVSESDTPGIGKMELYHYQKTFETKAITITFLDGKVYTKNWTQL</sequence>
<feature type="compositionally biased region" description="Polar residues" evidence="3">
    <location>
        <begin position="53"/>
        <end position="71"/>
    </location>
</feature>
<evidence type="ECO:0000256" key="4">
    <source>
        <dbReference type="SAM" id="Phobius"/>
    </source>
</evidence>
<dbReference type="EMBL" id="LROS01000015">
    <property type="protein sequence ID" value="OBR94126.1"/>
    <property type="molecule type" value="Genomic_DNA"/>
</dbReference>
<evidence type="ECO:0000313" key="8">
    <source>
        <dbReference type="Proteomes" id="UP000093954"/>
    </source>
</evidence>
<organism evidence="7 8">
    <name type="scientific">Clostridium ragsdalei P11</name>
    <dbReference type="NCBI Taxonomy" id="1353534"/>
    <lineage>
        <taxon>Bacteria</taxon>
        <taxon>Bacillati</taxon>
        <taxon>Bacillota</taxon>
        <taxon>Clostridia</taxon>
        <taxon>Eubacteriales</taxon>
        <taxon>Clostridiaceae</taxon>
        <taxon>Clostridium</taxon>
    </lineage>
</organism>
<feature type="domain" description="Zinc-ribbon" evidence="6">
    <location>
        <begin position="7"/>
        <end position="28"/>
    </location>
</feature>
<evidence type="ECO:0000256" key="1">
    <source>
        <dbReference type="ARBA" id="ARBA00022729"/>
    </source>
</evidence>
<accession>A0A1A6AVL3</accession>
<evidence type="ECO:0000256" key="3">
    <source>
        <dbReference type="SAM" id="MobiDB-lite"/>
    </source>
</evidence>
<proteinExistence type="predicted"/>
<reference evidence="7 8" key="1">
    <citation type="journal article" date="2012" name="Front. Microbiol.">
        <title>Draft Genome Sequence of the Virulent Strain 01-B526 of the Fish Pathogen Aeromonas salmonicida.</title>
        <authorList>
            <person name="Charette S.J."/>
            <person name="Brochu F."/>
            <person name="Boyle B."/>
            <person name="Filion G."/>
            <person name="Tanaka K.H."/>
            <person name="Derome N."/>
        </authorList>
    </citation>
    <scope>NUCLEOTIDE SEQUENCE [LARGE SCALE GENOMIC DNA]</scope>
    <source>
        <strain evidence="7 8">P11</strain>
    </source>
</reference>
<evidence type="ECO:0000259" key="5">
    <source>
        <dbReference type="Pfam" id="PF04355"/>
    </source>
</evidence>